<reference evidence="3" key="2">
    <citation type="journal article" date="2017" name="Nat. Plants">
        <title>The Aegilops tauschii genome reveals multiple impacts of transposons.</title>
        <authorList>
            <person name="Zhao G."/>
            <person name="Zou C."/>
            <person name="Li K."/>
            <person name="Wang K."/>
            <person name="Li T."/>
            <person name="Gao L."/>
            <person name="Zhang X."/>
            <person name="Wang H."/>
            <person name="Yang Z."/>
            <person name="Liu X."/>
            <person name="Jiang W."/>
            <person name="Mao L."/>
            <person name="Kong X."/>
            <person name="Jiao Y."/>
            <person name="Jia J."/>
        </authorList>
    </citation>
    <scope>NUCLEOTIDE SEQUENCE [LARGE SCALE GENOMIC DNA]</scope>
    <source>
        <strain evidence="3">cv. AL8/78</strain>
    </source>
</reference>
<keyword evidence="3" id="KW-1185">Reference proteome</keyword>
<reference evidence="2" key="5">
    <citation type="journal article" date="2021" name="G3 (Bethesda)">
        <title>Aegilops tauschii genome assembly Aet v5.0 features greater sequence contiguity and improved annotation.</title>
        <authorList>
            <person name="Wang L."/>
            <person name="Zhu T."/>
            <person name="Rodriguez J.C."/>
            <person name="Deal K.R."/>
            <person name="Dubcovsky J."/>
            <person name="McGuire P.E."/>
            <person name="Lux T."/>
            <person name="Spannagl M."/>
            <person name="Mayer K.F.X."/>
            <person name="Baldrich P."/>
            <person name="Meyers B.C."/>
            <person name="Huo N."/>
            <person name="Gu Y.Q."/>
            <person name="Zhou H."/>
            <person name="Devos K.M."/>
            <person name="Bennetzen J.L."/>
            <person name="Unver T."/>
            <person name="Budak H."/>
            <person name="Gulick P.J."/>
            <person name="Galiba G."/>
            <person name="Kalapos B."/>
            <person name="Nelson D.R."/>
            <person name="Li P."/>
            <person name="You F.M."/>
            <person name="Luo M.C."/>
            <person name="Dvorak J."/>
        </authorList>
    </citation>
    <scope>NUCLEOTIDE SEQUENCE [LARGE SCALE GENOMIC DNA]</scope>
    <source>
        <strain evidence="2">cv. AL8/78</strain>
    </source>
</reference>
<name>A0A453J5I6_AEGTS</name>
<evidence type="ECO:0000256" key="1">
    <source>
        <dbReference type="SAM" id="MobiDB-lite"/>
    </source>
</evidence>
<reference evidence="2" key="3">
    <citation type="journal article" date="2017" name="Nature">
        <title>Genome sequence of the progenitor of the wheat D genome Aegilops tauschii.</title>
        <authorList>
            <person name="Luo M.C."/>
            <person name="Gu Y.Q."/>
            <person name="Puiu D."/>
            <person name="Wang H."/>
            <person name="Twardziok S.O."/>
            <person name="Deal K.R."/>
            <person name="Huo N."/>
            <person name="Zhu T."/>
            <person name="Wang L."/>
            <person name="Wang Y."/>
            <person name="McGuire P.E."/>
            <person name="Liu S."/>
            <person name="Long H."/>
            <person name="Ramasamy R.K."/>
            <person name="Rodriguez J.C."/>
            <person name="Van S.L."/>
            <person name="Yuan L."/>
            <person name="Wang Z."/>
            <person name="Xia Z."/>
            <person name="Xiao L."/>
            <person name="Anderson O.D."/>
            <person name="Ouyang S."/>
            <person name="Liang Y."/>
            <person name="Zimin A.V."/>
            <person name="Pertea G."/>
            <person name="Qi P."/>
            <person name="Bennetzen J.L."/>
            <person name="Dai X."/>
            <person name="Dawson M.W."/>
            <person name="Muller H.G."/>
            <person name="Kugler K."/>
            <person name="Rivarola-Duarte L."/>
            <person name="Spannagl M."/>
            <person name="Mayer K.F.X."/>
            <person name="Lu F.H."/>
            <person name="Bevan M.W."/>
            <person name="Leroy P."/>
            <person name="Li P."/>
            <person name="You F.M."/>
            <person name="Sun Q."/>
            <person name="Liu Z."/>
            <person name="Lyons E."/>
            <person name="Wicker T."/>
            <person name="Salzberg S.L."/>
            <person name="Devos K.M."/>
            <person name="Dvorak J."/>
        </authorList>
    </citation>
    <scope>NUCLEOTIDE SEQUENCE [LARGE SCALE GENOMIC DNA]</scope>
    <source>
        <strain evidence="2">cv. AL8/78</strain>
    </source>
</reference>
<dbReference type="AlphaFoldDB" id="A0A453J5I6"/>
<dbReference type="Proteomes" id="UP000015105">
    <property type="component" value="Chromosome 4D"/>
</dbReference>
<proteinExistence type="predicted"/>
<evidence type="ECO:0000313" key="2">
    <source>
        <dbReference type="EnsemblPlants" id="AET4Gv20804200.3"/>
    </source>
</evidence>
<feature type="compositionally biased region" description="Low complexity" evidence="1">
    <location>
        <begin position="30"/>
        <end position="47"/>
    </location>
</feature>
<organism evidence="2 3">
    <name type="scientific">Aegilops tauschii subsp. strangulata</name>
    <name type="common">Goatgrass</name>
    <dbReference type="NCBI Taxonomy" id="200361"/>
    <lineage>
        <taxon>Eukaryota</taxon>
        <taxon>Viridiplantae</taxon>
        <taxon>Streptophyta</taxon>
        <taxon>Embryophyta</taxon>
        <taxon>Tracheophyta</taxon>
        <taxon>Spermatophyta</taxon>
        <taxon>Magnoliopsida</taxon>
        <taxon>Liliopsida</taxon>
        <taxon>Poales</taxon>
        <taxon>Poaceae</taxon>
        <taxon>BOP clade</taxon>
        <taxon>Pooideae</taxon>
        <taxon>Triticodae</taxon>
        <taxon>Triticeae</taxon>
        <taxon>Triticinae</taxon>
        <taxon>Aegilops</taxon>
    </lineage>
</organism>
<protein>
    <submittedName>
        <fullName evidence="2">Uncharacterized protein</fullName>
    </submittedName>
</protein>
<reference evidence="3" key="1">
    <citation type="journal article" date="2014" name="Science">
        <title>Ancient hybridizations among the ancestral genomes of bread wheat.</title>
        <authorList>
            <consortium name="International Wheat Genome Sequencing Consortium,"/>
            <person name="Marcussen T."/>
            <person name="Sandve S.R."/>
            <person name="Heier L."/>
            <person name="Spannagl M."/>
            <person name="Pfeifer M."/>
            <person name="Jakobsen K.S."/>
            <person name="Wulff B.B."/>
            <person name="Steuernagel B."/>
            <person name="Mayer K.F."/>
            <person name="Olsen O.A."/>
        </authorList>
    </citation>
    <scope>NUCLEOTIDE SEQUENCE [LARGE SCALE GENOMIC DNA]</scope>
    <source>
        <strain evidence="3">cv. AL8/78</strain>
    </source>
</reference>
<dbReference type="Gramene" id="AET4Gv20804200.3">
    <property type="protein sequence ID" value="AET4Gv20804200.3"/>
    <property type="gene ID" value="AET4Gv20804200"/>
</dbReference>
<dbReference type="EnsemblPlants" id="AET4Gv20804200.3">
    <property type="protein sequence ID" value="AET4Gv20804200.3"/>
    <property type="gene ID" value="AET4Gv20804200"/>
</dbReference>
<accession>A0A453J5I6</accession>
<evidence type="ECO:0000313" key="3">
    <source>
        <dbReference type="Proteomes" id="UP000015105"/>
    </source>
</evidence>
<reference evidence="2" key="4">
    <citation type="submission" date="2019-03" db="UniProtKB">
        <authorList>
            <consortium name="EnsemblPlants"/>
        </authorList>
    </citation>
    <scope>IDENTIFICATION</scope>
</reference>
<sequence>GDDDGAAEPAGGGPGCDHHRRQHEQHGDCGVLLPVPGGVGGARPSAPGRRRGRAVGQPLAARRRGGRLQRRRLRRVLGYCMC</sequence>
<feature type="region of interest" description="Disordered" evidence="1">
    <location>
        <begin position="1"/>
        <end position="66"/>
    </location>
</feature>